<evidence type="ECO:0000256" key="12">
    <source>
        <dbReference type="RuleBase" id="RU365087"/>
    </source>
</evidence>
<name>V4Q3D8_9CAUL</name>
<comment type="caution">
    <text evidence="14">The sequence shown here is derived from an EMBL/GenBank/DDBJ whole genome shotgun (WGS) entry which is preliminary data.</text>
</comment>
<evidence type="ECO:0000313" key="14">
    <source>
        <dbReference type="EMBL" id="ESQ94204.1"/>
    </source>
</evidence>
<evidence type="ECO:0000256" key="10">
    <source>
        <dbReference type="ARBA" id="ARBA00023136"/>
    </source>
</evidence>
<dbReference type="Pfam" id="PF03840">
    <property type="entry name" value="SecG"/>
    <property type="match status" value="1"/>
</dbReference>
<organism evidence="14 15">
    <name type="scientific">Asticcacaulis benevestitus DSM 16100 = ATCC BAA-896</name>
    <dbReference type="NCBI Taxonomy" id="1121022"/>
    <lineage>
        <taxon>Bacteria</taxon>
        <taxon>Pseudomonadati</taxon>
        <taxon>Pseudomonadota</taxon>
        <taxon>Alphaproteobacteria</taxon>
        <taxon>Caulobacterales</taxon>
        <taxon>Caulobacteraceae</taxon>
        <taxon>Asticcacaulis</taxon>
    </lineage>
</organism>
<keyword evidence="6 12" id="KW-0812">Transmembrane</keyword>
<accession>V4Q3D8</accession>
<evidence type="ECO:0000256" key="3">
    <source>
        <dbReference type="ARBA" id="ARBA00017876"/>
    </source>
</evidence>
<evidence type="ECO:0000256" key="13">
    <source>
        <dbReference type="SAM" id="MobiDB-lite"/>
    </source>
</evidence>
<dbReference type="eggNOG" id="COG1314">
    <property type="taxonomic scope" value="Bacteria"/>
</dbReference>
<feature type="transmembrane region" description="Helical" evidence="12">
    <location>
        <begin position="6"/>
        <end position="23"/>
    </location>
</feature>
<dbReference type="AlphaFoldDB" id="V4Q3D8"/>
<dbReference type="GO" id="GO:0043952">
    <property type="term" value="P:protein transport by the Sec complex"/>
    <property type="evidence" value="ECO:0007669"/>
    <property type="project" value="TreeGrafter"/>
</dbReference>
<keyword evidence="5 12" id="KW-1003">Cell membrane</keyword>
<sequence>MLFYILLTVQIIVSVSMAGLILIQRSEGGALGMGGGPSGFMSARGAGNLLTKATAILAFIFFANSIGLTIVGNYSQKTTSAVDKVDTTGLTIDKSAQPAAPAAAQTSSAAPSLSDLPLAGAPAPATATPQQQTQPSASKPAALPAPLKLPANPAASSAASSKQVEKAKEGIWQSSAASSSASR</sequence>
<dbReference type="GO" id="GO:0005886">
    <property type="term" value="C:plasma membrane"/>
    <property type="evidence" value="ECO:0007669"/>
    <property type="project" value="UniProtKB-SubCell"/>
</dbReference>
<feature type="compositionally biased region" description="Low complexity" evidence="13">
    <location>
        <begin position="174"/>
        <end position="183"/>
    </location>
</feature>
<dbReference type="InterPro" id="IPR004692">
    <property type="entry name" value="SecG"/>
</dbReference>
<dbReference type="EMBL" id="AWGB01000004">
    <property type="protein sequence ID" value="ESQ94204.1"/>
    <property type="molecule type" value="Genomic_DNA"/>
</dbReference>
<reference evidence="14 15" key="1">
    <citation type="journal article" date="2014" name="Nature">
        <title>Sequential evolution of bacterial morphology by co-option of a developmental regulator.</title>
        <authorList>
            <person name="Jiang C."/>
            <person name="Brown P.J."/>
            <person name="Ducret A."/>
            <person name="Brun Y.V."/>
        </authorList>
    </citation>
    <scope>NUCLEOTIDE SEQUENCE [LARGE SCALE GENOMIC DNA]</scope>
    <source>
        <strain evidence="14 15">DSM 16100</strain>
    </source>
</reference>
<dbReference type="STRING" id="1121022.GCA_000376105_00531"/>
<evidence type="ECO:0000256" key="6">
    <source>
        <dbReference type="ARBA" id="ARBA00022692"/>
    </source>
</evidence>
<keyword evidence="10 12" id="KW-0472">Membrane</keyword>
<dbReference type="PRINTS" id="PR01651">
    <property type="entry name" value="SECGEXPORT"/>
</dbReference>
<evidence type="ECO:0000256" key="1">
    <source>
        <dbReference type="ARBA" id="ARBA00004651"/>
    </source>
</evidence>
<dbReference type="PANTHER" id="PTHR34182">
    <property type="entry name" value="PROTEIN-EXPORT MEMBRANE PROTEIN SECG"/>
    <property type="match status" value="1"/>
</dbReference>
<protein>
    <recommendedName>
        <fullName evidence="3 12">Protein-export membrane protein SecG</fullName>
    </recommendedName>
</protein>
<feature type="transmembrane region" description="Helical" evidence="12">
    <location>
        <begin position="49"/>
        <end position="71"/>
    </location>
</feature>
<dbReference type="RefSeq" id="WP_018080202.1">
    <property type="nucleotide sequence ID" value="NZ_AQWM01000001.1"/>
</dbReference>
<evidence type="ECO:0000256" key="5">
    <source>
        <dbReference type="ARBA" id="ARBA00022475"/>
    </source>
</evidence>
<evidence type="ECO:0000256" key="8">
    <source>
        <dbReference type="ARBA" id="ARBA00022989"/>
    </source>
</evidence>
<evidence type="ECO:0000256" key="7">
    <source>
        <dbReference type="ARBA" id="ARBA00022927"/>
    </source>
</evidence>
<evidence type="ECO:0000256" key="4">
    <source>
        <dbReference type="ARBA" id="ARBA00022448"/>
    </source>
</evidence>
<dbReference type="OrthoDB" id="7392242at2"/>
<dbReference type="GO" id="GO:0065002">
    <property type="term" value="P:intracellular protein transmembrane transport"/>
    <property type="evidence" value="ECO:0007669"/>
    <property type="project" value="TreeGrafter"/>
</dbReference>
<dbReference type="GO" id="GO:0009306">
    <property type="term" value="P:protein secretion"/>
    <property type="evidence" value="ECO:0007669"/>
    <property type="project" value="UniProtKB-UniRule"/>
</dbReference>
<keyword evidence="15" id="KW-1185">Reference proteome</keyword>
<comment type="similarity">
    <text evidence="2 12">Belongs to the SecG family.</text>
</comment>
<evidence type="ECO:0000256" key="2">
    <source>
        <dbReference type="ARBA" id="ARBA00008445"/>
    </source>
</evidence>
<comment type="function">
    <text evidence="11 12">Involved in protein export. Participates in an early event of protein translocation.</text>
</comment>
<dbReference type="GO" id="GO:0015450">
    <property type="term" value="F:protein-transporting ATPase activity"/>
    <property type="evidence" value="ECO:0007669"/>
    <property type="project" value="UniProtKB-UniRule"/>
</dbReference>
<comment type="subcellular location">
    <subcellularLocation>
        <location evidence="1 12">Cell membrane</location>
        <topology evidence="1 12">Multi-pass membrane protein</topology>
    </subcellularLocation>
</comment>
<dbReference type="Proteomes" id="UP000017837">
    <property type="component" value="Unassembled WGS sequence"/>
</dbReference>
<keyword evidence="8 12" id="KW-1133">Transmembrane helix</keyword>
<gene>
    <name evidence="14" type="ORF">ABENE_01470</name>
</gene>
<keyword evidence="4 12" id="KW-0813">Transport</keyword>
<evidence type="ECO:0000256" key="9">
    <source>
        <dbReference type="ARBA" id="ARBA00023010"/>
    </source>
</evidence>
<evidence type="ECO:0000256" key="11">
    <source>
        <dbReference type="ARBA" id="ARBA00025182"/>
    </source>
</evidence>
<dbReference type="PATRIC" id="fig|1121022.4.peg.291"/>
<dbReference type="NCBIfam" id="TIGR00810">
    <property type="entry name" value="secG"/>
    <property type="match status" value="1"/>
</dbReference>
<feature type="region of interest" description="Disordered" evidence="13">
    <location>
        <begin position="95"/>
        <end position="183"/>
    </location>
</feature>
<dbReference type="PANTHER" id="PTHR34182:SF1">
    <property type="entry name" value="PROTEIN-EXPORT MEMBRANE PROTEIN SECG"/>
    <property type="match status" value="1"/>
</dbReference>
<evidence type="ECO:0000313" key="15">
    <source>
        <dbReference type="Proteomes" id="UP000017837"/>
    </source>
</evidence>
<keyword evidence="9 12" id="KW-0811">Translocation</keyword>
<feature type="compositionally biased region" description="Low complexity" evidence="13">
    <location>
        <begin position="95"/>
        <end position="162"/>
    </location>
</feature>
<keyword evidence="7 12" id="KW-0653">Protein transport</keyword>
<proteinExistence type="inferred from homology"/>